<dbReference type="Pfam" id="PF02518">
    <property type="entry name" value="HATPase_c"/>
    <property type="match status" value="1"/>
</dbReference>
<dbReference type="PANTHER" id="PTHR43711">
    <property type="entry name" value="TWO-COMPONENT HISTIDINE KINASE"/>
    <property type="match status" value="1"/>
</dbReference>
<dbReference type="PROSITE" id="PS50112">
    <property type="entry name" value="PAS"/>
    <property type="match status" value="2"/>
</dbReference>
<accession>A0A1F7Y106</accession>
<reference evidence="11 12" key="1">
    <citation type="journal article" date="2016" name="Nat. Commun.">
        <title>Thousands of microbial genomes shed light on interconnected biogeochemical processes in an aquifer system.</title>
        <authorList>
            <person name="Anantharaman K."/>
            <person name="Brown C.T."/>
            <person name="Hug L.A."/>
            <person name="Sharon I."/>
            <person name="Castelle C.J."/>
            <person name="Probst A.J."/>
            <person name="Thomas B.C."/>
            <person name="Singh A."/>
            <person name="Wilkins M.J."/>
            <person name="Karaoz U."/>
            <person name="Brodie E.L."/>
            <person name="Williams K.H."/>
            <person name="Hubbard S.S."/>
            <person name="Banfield J.F."/>
        </authorList>
    </citation>
    <scope>NUCLEOTIDE SEQUENCE [LARGE SCALE GENOMIC DNA]</scope>
</reference>
<feature type="domain" description="Histidine kinase" evidence="9">
    <location>
        <begin position="274"/>
        <end position="492"/>
    </location>
</feature>
<dbReference type="CDD" id="cd00075">
    <property type="entry name" value="HATPase"/>
    <property type="match status" value="1"/>
</dbReference>
<feature type="coiled-coil region" evidence="8">
    <location>
        <begin position="120"/>
        <end position="147"/>
    </location>
</feature>
<dbReference type="Gene3D" id="1.10.287.130">
    <property type="match status" value="1"/>
</dbReference>
<dbReference type="InterPro" id="IPR004358">
    <property type="entry name" value="Sig_transdc_His_kin-like_C"/>
</dbReference>
<dbReference type="GO" id="GO:0006355">
    <property type="term" value="P:regulation of DNA-templated transcription"/>
    <property type="evidence" value="ECO:0007669"/>
    <property type="project" value="InterPro"/>
</dbReference>
<dbReference type="FunFam" id="3.30.565.10:FF:000006">
    <property type="entry name" value="Sensor histidine kinase WalK"/>
    <property type="match status" value="1"/>
</dbReference>
<dbReference type="Gene3D" id="3.30.565.10">
    <property type="entry name" value="Histidine kinase-like ATPase, C-terminal domain"/>
    <property type="match status" value="1"/>
</dbReference>
<dbReference type="InterPro" id="IPR000014">
    <property type="entry name" value="PAS"/>
</dbReference>
<dbReference type="SUPFAM" id="SSF55785">
    <property type="entry name" value="PYP-like sensor domain (PAS domain)"/>
    <property type="match status" value="2"/>
</dbReference>
<dbReference type="SMART" id="SM00387">
    <property type="entry name" value="HATPase_c"/>
    <property type="match status" value="1"/>
</dbReference>
<keyword evidence="4" id="KW-0808">Transferase</keyword>
<dbReference type="FunFam" id="1.10.287.130:FF:000001">
    <property type="entry name" value="Two-component sensor histidine kinase"/>
    <property type="match status" value="1"/>
</dbReference>
<dbReference type="InterPro" id="IPR005467">
    <property type="entry name" value="His_kinase_dom"/>
</dbReference>
<dbReference type="InterPro" id="IPR013656">
    <property type="entry name" value="PAS_4"/>
</dbReference>
<dbReference type="InterPro" id="IPR036097">
    <property type="entry name" value="HisK_dim/P_sf"/>
</dbReference>
<evidence type="ECO:0000259" key="10">
    <source>
        <dbReference type="PROSITE" id="PS50112"/>
    </source>
</evidence>
<dbReference type="CDD" id="cd00082">
    <property type="entry name" value="HisKA"/>
    <property type="match status" value="1"/>
</dbReference>
<dbReference type="EC" id="2.7.13.3" evidence="2"/>
<keyword evidence="3" id="KW-0597">Phosphoprotein</keyword>
<evidence type="ECO:0000256" key="5">
    <source>
        <dbReference type="ARBA" id="ARBA00022777"/>
    </source>
</evidence>
<dbReference type="InterPro" id="IPR050736">
    <property type="entry name" value="Sensor_HK_Regulatory"/>
</dbReference>
<comment type="catalytic activity">
    <reaction evidence="1">
        <text>ATP + protein L-histidine = ADP + protein N-phospho-L-histidine.</text>
        <dbReference type="EC" id="2.7.13.3"/>
    </reaction>
</comment>
<dbReference type="CDD" id="cd00130">
    <property type="entry name" value="PAS"/>
    <property type="match status" value="2"/>
</dbReference>
<evidence type="ECO:0000313" key="12">
    <source>
        <dbReference type="Proteomes" id="UP000178750"/>
    </source>
</evidence>
<dbReference type="AlphaFoldDB" id="A0A1F7Y106"/>
<gene>
    <name evidence="11" type="ORF">A2863_03700</name>
</gene>
<dbReference type="NCBIfam" id="TIGR00229">
    <property type="entry name" value="sensory_box"/>
    <property type="match status" value="2"/>
</dbReference>
<evidence type="ECO:0000259" key="9">
    <source>
        <dbReference type="PROSITE" id="PS50109"/>
    </source>
</evidence>
<dbReference type="InterPro" id="IPR003594">
    <property type="entry name" value="HATPase_dom"/>
</dbReference>
<dbReference type="InterPro" id="IPR035965">
    <property type="entry name" value="PAS-like_dom_sf"/>
</dbReference>
<dbReference type="InterPro" id="IPR036890">
    <property type="entry name" value="HATPase_C_sf"/>
</dbReference>
<evidence type="ECO:0000256" key="7">
    <source>
        <dbReference type="ARBA" id="ARBA00023136"/>
    </source>
</evidence>
<dbReference type="SUPFAM" id="SSF55874">
    <property type="entry name" value="ATPase domain of HSP90 chaperone/DNA topoisomerase II/histidine kinase"/>
    <property type="match status" value="1"/>
</dbReference>
<keyword evidence="6" id="KW-0902">Two-component regulatory system</keyword>
<comment type="caution">
    <text evidence="11">The sequence shown here is derived from an EMBL/GenBank/DDBJ whole genome shotgun (WGS) entry which is preliminary data.</text>
</comment>
<dbReference type="SMART" id="SM00388">
    <property type="entry name" value="HisKA"/>
    <property type="match status" value="1"/>
</dbReference>
<evidence type="ECO:0000313" key="11">
    <source>
        <dbReference type="EMBL" id="OGM20971.1"/>
    </source>
</evidence>
<dbReference type="Proteomes" id="UP000178750">
    <property type="component" value="Unassembled WGS sequence"/>
</dbReference>
<dbReference type="Pfam" id="PF00512">
    <property type="entry name" value="HisKA"/>
    <property type="match status" value="1"/>
</dbReference>
<evidence type="ECO:0000256" key="8">
    <source>
        <dbReference type="SAM" id="Coils"/>
    </source>
</evidence>
<name>A0A1F7Y106_9BACT</name>
<dbReference type="GO" id="GO:0000155">
    <property type="term" value="F:phosphorelay sensor kinase activity"/>
    <property type="evidence" value="ECO:0007669"/>
    <property type="project" value="InterPro"/>
</dbReference>
<dbReference type="SUPFAM" id="SSF47384">
    <property type="entry name" value="Homodimeric domain of signal transducing histidine kinase"/>
    <property type="match status" value="1"/>
</dbReference>
<sequence length="507" mass="58153">MNLESSQKRQLMLNDFISSFFFDNSEEIFIVLDKELKFKEVNKKFLNLLSFQFEEIQGRMAMEFIHQEDSPRIQQLITSPLDDSKASIVFRFISKEGKFIFLESKFHKVSDFTLIIAEDVTKRKEVQEELRTRNRELEEEKAKFTEILENIGDGIIGINDQGEIIFVNPQVIILLGFNENELLGKMLVQTIKLINDRGSEIPIQQRPVHNALLAKKKVTENKFSYLKKDGKVLPVSITATPIILHELIVGGVVVFRDITREREVDRMKTEFISLASHQLRTPLSAMKWFTELVLDDSENLTEEQRKLIQNVYQSNERMIELVNALLNISRIESGRIIIDPKPTDLALLVKEVIQELQPRVDEKNQHLGVSVIEVLPKINIDPKLIRHVYMNLLTNAIKYTQPGGEIVVVISSTDNEIISQVYDNGYGIPEKQQKQVFEKFFRADNIIKIETDGSGLGLYLTKAIVESSGGKIWFKSESGRGTTFWFSLLRSGSISQKGMVSIDDRMV</sequence>
<dbReference type="InterPro" id="IPR013767">
    <property type="entry name" value="PAS_fold"/>
</dbReference>
<keyword evidence="5" id="KW-0418">Kinase</keyword>
<dbReference type="PANTHER" id="PTHR43711:SF31">
    <property type="entry name" value="HISTIDINE KINASE"/>
    <property type="match status" value="1"/>
</dbReference>
<dbReference type="PROSITE" id="PS50109">
    <property type="entry name" value="HIS_KIN"/>
    <property type="match status" value="1"/>
</dbReference>
<dbReference type="SMART" id="SM00091">
    <property type="entry name" value="PAS"/>
    <property type="match status" value="2"/>
</dbReference>
<proteinExistence type="predicted"/>
<evidence type="ECO:0000256" key="6">
    <source>
        <dbReference type="ARBA" id="ARBA00023012"/>
    </source>
</evidence>
<dbReference type="Pfam" id="PF08448">
    <property type="entry name" value="PAS_4"/>
    <property type="match status" value="1"/>
</dbReference>
<evidence type="ECO:0000256" key="1">
    <source>
        <dbReference type="ARBA" id="ARBA00000085"/>
    </source>
</evidence>
<dbReference type="Pfam" id="PF00989">
    <property type="entry name" value="PAS"/>
    <property type="match status" value="1"/>
</dbReference>
<feature type="domain" description="PAS" evidence="10">
    <location>
        <begin position="22"/>
        <end position="84"/>
    </location>
</feature>
<protein>
    <recommendedName>
        <fullName evidence="2">histidine kinase</fullName>
        <ecNumber evidence="2">2.7.13.3</ecNumber>
    </recommendedName>
</protein>
<keyword evidence="7" id="KW-0472">Membrane</keyword>
<dbReference type="EMBL" id="MGGF01000051">
    <property type="protein sequence ID" value="OGM20971.1"/>
    <property type="molecule type" value="Genomic_DNA"/>
</dbReference>
<organism evidence="11 12">
    <name type="scientific">Candidatus Woesebacteria bacterium RIFCSPHIGHO2_01_FULL_38_9b</name>
    <dbReference type="NCBI Taxonomy" id="1802493"/>
    <lineage>
        <taxon>Bacteria</taxon>
        <taxon>Candidatus Woeseibacteriota</taxon>
    </lineage>
</organism>
<dbReference type="PRINTS" id="PR00344">
    <property type="entry name" value="BCTRLSENSOR"/>
</dbReference>
<evidence type="ECO:0000256" key="2">
    <source>
        <dbReference type="ARBA" id="ARBA00012438"/>
    </source>
</evidence>
<evidence type="ECO:0000256" key="4">
    <source>
        <dbReference type="ARBA" id="ARBA00022679"/>
    </source>
</evidence>
<feature type="domain" description="PAS" evidence="10">
    <location>
        <begin position="140"/>
        <end position="188"/>
    </location>
</feature>
<dbReference type="InterPro" id="IPR003661">
    <property type="entry name" value="HisK_dim/P_dom"/>
</dbReference>
<keyword evidence="8" id="KW-0175">Coiled coil</keyword>
<dbReference type="Gene3D" id="3.30.450.20">
    <property type="entry name" value="PAS domain"/>
    <property type="match status" value="2"/>
</dbReference>
<evidence type="ECO:0000256" key="3">
    <source>
        <dbReference type="ARBA" id="ARBA00022553"/>
    </source>
</evidence>